<dbReference type="Proteomes" id="UP000399805">
    <property type="component" value="Unassembled WGS sequence"/>
</dbReference>
<sequence>MRAMITPLVSGNRRGDRGSAALSVRYRGNRCAVPEDHTDDVDDLIATWIPLSRALNQLNRSMGKDDLYPFTLSPVVQDKLRFADATVAAAQAR</sequence>
<evidence type="ECO:0000313" key="2">
    <source>
        <dbReference type="Proteomes" id="UP000399805"/>
    </source>
</evidence>
<dbReference type="EMBL" id="CABVGP010000001">
    <property type="protein sequence ID" value="VVJ18450.1"/>
    <property type="molecule type" value="Genomic_DNA"/>
</dbReference>
<evidence type="ECO:0000313" key="1">
    <source>
        <dbReference type="EMBL" id="VVJ18450.1"/>
    </source>
</evidence>
<name>A0A6I8LN19_9PSEU</name>
<accession>A0A6I8LN19</accession>
<dbReference type="AlphaFoldDB" id="A0A6I8LN19"/>
<keyword evidence="2" id="KW-1185">Reference proteome</keyword>
<proteinExistence type="predicted"/>
<protein>
    <submittedName>
        <fullName evidence="1">Uncharacterized protein</fullName>
    </submittedName>
</protein>
<dbReference type="InterPro" id="IPR031321">
    <property type="entry name" value="UCP012641"/>
</dbReference>
<reference evidence="1 2" key="1">
    <citation type="submission" date="2019-09" db="EMBL/GenBank/DDBJ databases">
        <authorList>
            <person name="Leyn A S."/>
        </authorList>
    </citation>
    <scope>NUCLEOTIDE SEQUENCE [LARGE SCALE GENOMIC DNA]</scope>
    <source>
        <strain evidence="1">AA231_1</strain>
    </source>
</reference>
<organism evidence="1 2">
    <name type="scientific">Amycolatopsis camponoti</name>
    <dbReference type="NCBI Taxonomy" id="2606593"/>
    <lineage>
        <taxon>Bacteria</taxon>
        <taxon>Bacillati</taxon>
        <taxon>Actinomycetota</taxon>
        <taxon>Actinomycetes</taxon>
        <taxon>Pseudonocardiales</taxon>
        <taxon>Pseudonocardiaceae</taxon>
        <taxon>Amycolatopsis</taxon>
    </lineage>
</organism>
<gene>
    <name evidence="1" type="ORF">AA23TX_03471</name>
</gene>
<dbReference type="Pfam" id="PF15887">
    <property type="entry name" value="Peptidase_Mx"/>
    <property type="match status" value="1"/>
</dbReference>